<sequence length="33" mass="4048">VRLVQNFDKWIHFLDFLILREKENINGPLLPRL</sequence>
<dbReference type="EMBL" id="BARW01036703">
    <property type="protein sequence ID" value="GAJ19929.1"/>
    <property type="molecule type" value="Genomic_DNA"/>
</dbReference>
<gene>
    <name evidence="1" type="ORF">S12H4_56895</name>
</gene>
<feature type="non-terminal residue" evidence="1">
    <location>
        <position position="1"/>
    </location>
</feature>
<evidence type="ECO:0000313" key="1">
    <source>
        <dbReference type="EMBL" id="GAJ19929.1"/>
    </source>
</evidence>
<proteinExistence type="predicted"/>
<organism evidence="1">
    <name type="scientific">marine sediment metagenome</name>
    <dbReference type="NCBI Taxonomy" id="412755"/>
    <lineage>
        <taxon>unclassified sequences</taxon>
        <taxon>metagenomes</taxon>
        <taxon>ecological metagenomes</taxon>
    </lineage>
</organism>
<accession>X1UR14</accession>
<reference evidence="1" key="1">
    <citation type="journal article" date="2014" name="Front. Microbiol.">
        <title>High frequency of phylogenetically diverse reductive dehalogenase-homologous genes in deep subseafloor sedimentary metagenomes.</title>
        <authorList>
            <person name="Kawai M."/>
            <person name="Futagami T."/>
            <person name="Toyoda A."/>
            <person name="Takaki Y."/>
            <person name="Nishi S."/>
            <person name="Hori S."/>
            <person name="Arai W."/>
            <person name="Tsubouchi T."/>
            <person name="Morono Y."/>
            <person name="Uchiyama I."/>
            <person name="Ito T."/>
            <person name="Fujiyama A."/>
            <person name="Inagaki F."/>
            <person name="Takami H."/>
        </authorList>
    </citation>
    <scope>NUCLEOTIDE SEQUENCE</scope>
    <source>
        <strain evidence="1">Expedition CK06-06</strain>
    </source>
</reference>
<name>X1UR14_9ZZZZ</name>
<dbReference type="AlphaFoldDB" id="X1UR14"/>
<comment type="caution">
    <text evidence="1">The sequence shown here is derived from an EMBL/GenBank/DDBJ whole genome shotgun (WGS) entry which is preliminary data.</text>
</comment>
<protein>
    <submittedName>
        <fullName evidence="1">Uncharacterized protein</fullName>
    </submittedName>
</protein>